<keyword evidence="2" id="KW-1185">Reference proteome</keyword>
<dbReference type="PANTHER" id="PTHR31900:SF34">
    <property type="entry name" value="EMB|CAB62440.1-RELATED"/>
    <property type="match status" value="1"/>
</dbReference>
<dbReference type="RefSeq" id="XP_010476609.1">
    <property type="nucleotide sequence ID" value="XM_010478307.1"/>
</dbReference>
<dbReference type="Pfam" id="PF08387">
    <property type="entry name" value="FBD"/>
    <property type="match status" value="1"/>
</dbReference>
<dbReference type="InterPro" id="IPR053781">
    <property type="entry name" value="F-box_AtFBL13-like"/>
</dbReference>
<dbReference type="InterPro" id="IPR050232">
    <property type="entry name" value="FBL13/AtMIF1-like"/>
</dbReference>
<dbReference type="CDD" id="cd22160">
    <property type="entry name" value="F-box_AtFBL13-like"/>
    <property type="match status" value="1"/>
</dbReference>
<dbReference type="GeneID" id="104755834"/>
<feature type="domain" description="FBD" evidence="1">
    <location>
        <begin position="264"/>
        <end position="337"/>
    </location>
</feature>
<evidence type="ECO:0000259" key="1">
    <source>
        <dbReference type="SMART" id="SM00579"/>
    </source>
</evidence>
<reference evidence="3" key="2">
    <citation type="submission" date="2025-08" db="UniProtKB">
        <authorList>
            <consortium name="RefSeq"/>
        </authorList>
    </citation>
    <scope>IDENTIFICATION</scope>
    <source>
        <tissue evidence="3">Leaf</tissue>
    </source>
</reference>
<dbReference type="InterPro" id="IPR032675">
    <property type="entry name" value="LRR_dom_sf"/>
</dbReference>
<dbReference type="Proteomes" id="UP000694864">
    <property type="component" value="Chromosome 2"/>
</dbReference>
<dbReference type="InterPro" id="IPR036047">
    <property type="entry name" value="F-box-like_dom_sf"/>
</dbReference>
<dbReference type="SUPFAM" id="SSF52047">
    <property type="entry name" value="RNI-like"/>
    <property type="match status" value="1"/>
</dbReference>
<dbReference type="SMART" id="SM00579">
    <property type="entry name" value="FBD"/>
    <property type="match status" value="1"/>
</dbReference>
<dbReference type="PANTHER" id="PTHR31900">
    <property type="entry name" value="F-BOX/RNI SUPERFAMILY PROTEIN-RELATED"/>
    <property type="match status" value="1"/>
</dbReference>
<reference evidence="2" key="1">
    <citation type="journal article" date="2014" name="Nat. Commun.">
        <title>The emerging biofuel crop Camelina sativa retains a highly undifferentiated hexaploid genome structure.</title>
        <authorList>
            <person name="Kagale S."/>
            <person name="Koh C."/>
            <person name="Nixon J."/>
            <person name="Bollina V."/>
            <person name="Clarke W.E."/>
            <person name="Tuteja R."/>
            <person name="Spillane C."/>
            <person name="Robinson S.J."/>
            <person name="Links M.G."/>
            <person name="Clarke C."/>
            <person name="Higgins E.E."/>
            <person name="Huebert T."/>
            <person name="Sharpe A.G."/>
            <person name="Parkin I.A."/>
        </authorList>
    </citation>
    <scope>NUCLEOTIDE SEQUENCE [LARGE SCALE GENOMIC DNA]</scope>
    <source>
        <strain evidence="2">cv. DH55</strain>
    </source>
</reference>
<gene>
    <name evidence="3" type="primary">LOC104755834</name>
</gene>
<organism evidence="2 3">
    <name type="scientific">Camelina sativa</name>
    <name type="common">False flax</name>
    <name type="synonym">Myagrum sativum</name>
    <dbReference type="NCBI Taxonomy" id="90675"/>
    <lineage>
        <taxon>Eukaryota</taxon>
        <taxon>Viridiplantae</taxon>
        <taxon>Streptophyta</taxon>
        <taxon>Embryophyta</taxon>
        <taxon>Tracheophyta</taxon>
        <taxon>Spermatophyta</taxon>
        <taxon>Magnoliopsida</taxon>
        <taxon>eudicotyledons</taxon>
        <taxon>Gunneridae</taxon>
        <taxon>Pentapetalae</taxon>
        <taxon>rosids</taxon>
        <taxon>malvids</taxon>
        <taxon>Brassicales</taxon>
        <taxon>Brassicaceae</taxon>
        <taxon>Camelineae</taxon>
        <taxon>Camelina</taxon>
    </lineage>
</organism>
<dbReference type="Gene3D" id="3.80.10.10">
    <property type="entry name" value="Ribonuclease Inhibitor"/>
    <property type="match status" value="1"/>
</dbReference>
<dbReference type="Pfam" id="PF00646">
    <property type="entry name" value="F-box"/>
    <property type="match status" value="1"/>
</dbReference>
<proteinExistence type="predicted"/>
<dbReference type="InterPro" id="IPR001810">
    <property type="entry name" value="F-box_dom"/>
</dbReference>
<name>A0ABM0WV42_CAMSA</name>
<protein>
    <submittedName>
        <fullName evidence="3">FBD-associated F-box protein At5g56410</fullName>
    </submittedName>
</protein>
<dbReference type="InterPro" id="IPR006566">
    <property type="entry name" value="FBD"/>
</dbReference>
<accession>A0ABM0WV42</accession>
<evidence type="ECO:0000313" key="3">
    <source>
        <dbReference type="RefSeq" id="XP_010476609.1"/>
    </source>
</evidence>
<dbReference type="SUPFAM" id="SSF81383">
    <property type="entry name" value="F-box domain"/>
    <property type="match status" value="1"/>
</dbReference>
<evidence type="ECO:0000313" key="2">
    <source>
        <dbReference type="Proteomes" id="UP000694864"/>
    </source>
</evidence>
<sequence length="342" mass="38858">MDKIIGISEDELLVKILSFLPTKDAVSTGVLSKQWKYLWKRVQKLDYDDTHIKTKPSRFRRFVKSNLLIDRESDLESLSLKFSTRPFQVEDIYSWVRFAVSRGVRHLSIAYSSDKEWYTPIYLFTCKSLVSLKLEGQISVSCQDFLQWVRSNCPVLENLTLKIINKKRDSTEELSINVPSLQSLSVEIDGESDFDGYLEEAYIDVVSPNTKKLLEPIASVKRLLLCLTVNSAQPNATFLILKEHSPISRTPMVNWKNQLSCVPQCIVTSLETFKWIGCEGRQEEIDVVAYILNNAPCLKTATVLADESKIDPQRKIEMINELVSSSLASATCKLTLNGSFAE</sequence>